<dbReference type="SUPFAM" id="SSF51011">
    <property type="entry name" value="Glycosyl hydrolase domain"/>
    <property type="match status" value="1"/>
</dbReference>
<dbReference type="CDD" id="cd06602">
    <property type="entry name" value="GH31_MGAM_SI_GAA"/>
    <property type="match status" value="1"/>
</dbReference>
<dbReference type="GO" id="GO:0004553">
    <property type="term" value="F:hydrolase activity, hydrolyzing O-glycosyl compounds"/>
    <property type="evidence" value="ECO:0007669"/>
    <property type="project" value="InterPro"/>
</dbReference>
<proteinExistence type="inferred from homology"/>
<dbReference type="AlphaFoldDB" id="A0A8T0HUE6"/>
<dbReference type="Gene3D" id="2.60.40.1760">
    <property type="entry name" value="glycosyl hydrolase (family 31)"/>
    <property type="match status" value="1"/>
</dbReference>
<dbReference type="InterPro" id="IPR048395">
    <property type="entry name" value="Glyco_hydro_31_C"/>
</dbReference>
<dbReference type="Gene3D" id="2.60.40.1180">
    <property type="entry name" value="Golgi alpha-mannosidase II"/>
    <property type="match status" value="2"/>
</dbReference>
<reference evidence="11" key="1">
    <citation type="submission" date="2020-06" db="EMBL/GenBank/DDBJ databases">
        <title>WGS assembly of Ceratodon purpureus strain R40.</title>
        <authorList>
            <person name="Carey S.B."/>
            <person name="Jenkins J."/>
            <person name="Shu S."/>
            <person name="Lovell J.T."/>
            <person name="Sreedasyam A."/>
            <person name="Maumus F."/>
            <person name="Tiley G.P."/>
            <person name="Fernandez-Pozo N."/>
            <person name="Barry K."/>
            <person name="Chen C."/>
            <person name="Wang M."/>
            <person name="Lipzen A."/>
            <person name="Daum C."/>
            <person name="Saski C.A."/>
            <person name="Payton A.C."/>
            <person name="Mcbreen J.C."/>
            <person name="Conrad R.E."/>
            <person name="Kollar L.M."/>
            <person name="Olsson S."/>
            <person name="Huttunen S."/>
            <person name="Landis J.B."/>
            <person name="Wickett N.J."/>
            <person name="Johnson M.G."/>
            <person name="Rensing S.A."/>
            <person name="Grimwood J."/>
            <person name="Schmutz J."/>
            <person name="Mcdaniel S.F."/>
        </authorList>
    </citation>
    <scope>NUCLEOTIDE SEQUENCE</scope>
    <source>
        <strain evidence="11">R40</strain>
    </source>
</reference>
<evidence type="ECO:0000256" key="6">
    <source>
        <dbReference type="ARBA" id="ARBA00041343"/>
    </source>
</evidence>
<feature type="domain" description="Glycosyl hydrolase family 31 C-terminal" evidence="10">
    <location>
        <begin position="687"/>
        <end position="777"/>
    </location>
</feature>
<dbReference type="GO" id="GO:0005975">
    <property type="term" value="P:carbohydrate metabolic process"/>
    <property type="evidence" value="ECO:0007669"/>
    <property type="project" value="InterPro"/>
</dbReference>
<protein>
    <recommendedName>
        <fullName evidence="6">Maltase</fullName>
    </recommendedName>
</protein>
<dbReference type="GO" id="GO:0030246">
    <property type="term" value="F:carbohydrate binding"/>
    <property type="evidence" value="ECO:0007669"/>
    <property type="project" value="InterPro"/>
</dbReference>
<keyword evidence="3 7" id="KW-0378">Hydrolase</keyword>
<name>A0A8T0HUE6_CERPU</name>
<dbReference type="CDD" id="cd14752">
    <property type="entry name" value="GH31_N"/>
    <property type="match status" value="1"/>
</dbReference>
<feature type="domain" description="Glycoside hydrolase family 31 N-terminal" evidence="9">
    <location>
        <begin position="135"/>
        <end position="265"/>
    </location>
</feature>
<evidence type="ECO:0000259" key="8">
    <source>
        <dbReference type="Pfam" id="PF01055"/>
    </source>
</evidence>
<keyword evidence="2" id="KW-0732">Signal</keyword>
<comment type="similarity">
    <text evidence="1 7">Belongs to the glycosyl hydrolase 31 family.</text>
</comment>
<evidence type="ECO:0000256" key="4">
    <source>
        <dbReference type="ARBA" id="ARBA00023180"/>
    </source>
</evidence>
<dbReference type="SUPFAM" id="SSF51445">
    <property type="entry name" value="(Trans)glycosidases"/>
    <property type="match status" value="1"/>
</dbReference>
<keyword evidence="5 7" id="KW-0326">Glycosidase</keyword>
<dbReference type="PANTHER" id="PTHR22762:SF133">
    <property type="entry name" value="P-TYPE DOMAIN-CONTAINING PROTEIN"/>
    <property type="match status" value="1"/>
</dbReference>
<dbReference type="FunFam" id="2.60.40.1180:FF:000044">
    <property type="entry name" value="Alpha-glucosidase 1"/>
    <property type="match status" value="1"/>
</dbReference>
<evidence type="ECO:0000256" key="3">
    <source>
        <dbReference type="ARBA" id="ARBA00022801"/>
    </source>
</evidence>
<dbReference type="InterPro" id="IPR017853">
    <property type="entry name" value="GH"/>
</dbReference>
<keyword evidence="12" id="KW-1185">Reference proteome</keyword>
<evidence type="ECO:0000256" key="2">
    <source>
        <dbReference type="ARBA" id="ARBA00022729"/>
    </source>
</evidence>
<dbReference type="InterPro" id="IPR013780">
    <property type="entry name" value="Glyco_hydro_b"/>
</dbReference>
<dbReference type="InterPro" id="IPR030458">
    <property type="entry name" value="Glyco_hydro_31_AS"/>
</dbReference>
<dbReference type="InterPro" id="IPR000322">
    <property type="entry name" value="Glyco_hydro_31_TIM"/>
</dbReference>
<feature type="domain" description="Glycoside hydrolase family 31 TIM barrel" evidence="8">
    <location>
        <begin position="305"/>
        <end position="679"/>
    </location>
</feature>
<organism evidence="11 12">
    <name type="scientific">Ceratodon purpureus</name>
    <name type="common">Fire moss</name>
    <name type="synonym">Dicranum purpureum</name>
    <dbReference type="NCBI Taxonomy" id="3225"/>
    <lineage>
        <taxon>Eukaryota</taxon>
        <taxon>Viridiplantae</taxon>
        <taxon>Streptophyta</taxon>
        <taxon>Embryophyta</taxon>
        <taxon>Bryophyta</taxon>
        <taxon>Bryophytina</taxon>
        <taxon>Bryopsida</taxon>
        <taxon>Dicranidae</taxon>
        <taxon>Pseudoditrichales</taxon>
        <taxon>Ditrichaceae</taxon>
        <taxon>Ceratodon</taxon>
    </lineage>
</organism>
<evidence type="ECO:0000259" key="9">
    <source>
        <dbReference type="Pfam" id="PF13802"/>
    </source>
</evidence>
<dbReference type="Pfam" id="PF01055">
    <property type="entry name" value="Glyco_hydro_31_2nd"/>
    <property type="match status" value="1"/>
</dbReference>
<keyword evidence="4" id="KW-0325">Glycoprotein</keyword>
<dbReference type="Proteomes" id="UP000822688">
    <property type="component" value="Chromosome V"/>
</dbReference>
<dbReference type="PANTHER" id="PTHR22762">
    <property type="entry name" value="ALPHA-GLUCOSIDASE"/>
    <property type="match status" value="1"/>
</dbReference>
<dbReference type="EMBL" id="CM026426">
    <property type="protein sequence ID" value="KAG0574417.1"/>
    <property type="molecule type" value="Genomic_DNA"/>
</dbReference>
<evidence type="ECO:0000313" key="12">
    <source>
        <dbReference type="Proteomes" id="UP000822688"/>
    </source>
</evidence>
<evidence type="ECO:0000256" key="1">
    <source>
        <dbReference type="ARBA" id="ARBA00007806"/>
    </source>
</evidence>
<evidence type="ECO:0000259" key="10">
    <source>
        <dbReference type="Pfam" id="PF21365"/>
    </source>
</evidence>
<dbReference type="Gene3D" id="3.20.20.80">
    <property type="entry name" value="Glycosidases"/>
    <property type="match status" value="1"/>
</dbReference>
<evidence type="ECO:0000313" key="11">
    <source>
        <dbReference type="EMBL" id="KAG0574417.1"/>
    </source>
</evidence>
<dbReference type="Pfam" id="PF13802">
    <property type="entry name" value="Gal_mutarotas_2"/>
    <property type="match status" value="1"/>
</dbReference>
<dbReference type="EMBL" id="CM026426">
    <property type="protein sequence ID" value="KAG0574416.1"/>
    <property type="molecule type" value="Genomic_DNA"/>
</dbReference>
<evidence type="ECO:0000256" key="5">
    <source>
        <dbReference type="ARBA" id="ARBA00023295"/>
    </source>
</evidence>
<comment type="caution">
    <text evidence="11">The sequence shown here is derived from an EMBL/GenBank/DDBJ whole genome shotgun (WGS) entry which is preliminary data.</text>
</comment>
<dbReference type="SUPFAM" id="SSF74650">
    <property type="entry name" value="Galactose mutarotase-like"/>
    <property type="match status" value="1"/>
</dbReference>
<accession>A0A8T0HUE6</accession>
<dbReference type="InterPro" id="IPR011013">
    <property type="entry name" value="Gal_mutarotase_sf_dom"/>
</dbReference>
<dbReference type="InterPro" id="IPR025887">
    <property type="entry name" value="Glyco_hydro_31_N_dom"/>
</dbReference>
<dbReference type="Pfam" id="PF21365">
    <property type="entry name" value="Glyco_hydro_31_3rd"/>
    <property type="match status" value="1"/>
</dbReference>
<sequence>MLTSLVMVTSRSFFTVGVACLLGVAHMVHAIENLSAGYRITKINELSDGSGILARLKLISGSETFGPDLDSLKLTARYEEGGRMHVHITDAFRRRWELPQSLIPRDHVEHVRIGQLASLLATPEGAFTLTHESTLASSHPLKITWTSDPCSFAIIRKSDGEVLFNTLPGEEGGNHAFNPMVFKDQYLEISTRLPQNSFLYGLGESTRPDGMRLAHGRTYTLWATDIGSWNVDIPLYSAYPFLMEIRRGGQAHGVLFLNSNGMDIDYKSGDLLTFKVLGGVFDFYFFAGQSPMAVVDQYTQLVGRPAAMPYWSLGFHQSRYGYKNIDELEAVMAKYANINFPVESIWSDIDHMDSYKDFTLHPEHYPEERLRRFVEGLHEKDQKFITIIDPGIKIDETYSTFTRGRDFDIYLRNGTGGGYYIAQVWPGFTYVPDFLHPNAVDWWTKELEEFFKLVPFDGLWLDMNEPANFCSGPNCYYNPAVPCNIIDECCMTCNNDPDHLTRWDNPPYKINGYGSKLPLYKNTVAMTAQHHDGSRIYDTHNIYGMAEGLATFRALKKITNKRPFVLARSCFVGSGAHSAHWTGDNGATWSDLKYSITSLLNSGLFGVPMVGADICGFYFETNEELCQRWSQVGAFYPFSRSHSDIHSGPQEIYLWKSVTETASNAFYWRYRLLPFFYTLMYEAHKTGAPLARPLFFVYPEDNETWTIDNQFLLGNCILVSPVLLSGQTSVRAYFPKGIWYNLFDTSKMIRAVDHGIWEHLPAPHDVINVHVRQGSIVPMQDFAMTTTLARKTPFTLLVSFAPASDFAEFCAAPYSIVCQGSDREYASGHIFIDDDSQAFMEITESHATYVKLEAIRTDGHYVLRSIVTEPDYAMDQGLVIKTISVLGVQSQPYSIRVNDRVAVVEVKVNANASLMELKGLNLPVGEEFELVWNTMPNGSTTHSI</sequence>
<dbReference type="PROSITE" id="PS00129">
    <property type="entry name" value="GLYCOSYL_HYDROL_F31_1"/>
    <property type="match status" value="1"/>
</dbReference>
<gene>
    <name evidence="11" type="ORF">KC19_VG261300</name>
</gene>
<evidence type="ECO:0000256" key="7">
    <source>
        <dbReference type="RuleBase" id="RU361185"/>
    </source>
</evidence>